<keyword evidence="1" id="KW-1133">Transmembrane helix</keyword>
<dbReference type="Proteomes" id="UP000282211">
    <property type="component" value="Unassembled WGS sequence"/>
</dbReference>
<keyword evidence="1" id="KW-0472">Membrane</keyword>
<comment type="caution">
    <text evidence="2">The sequence shown here is derived from an EMBL/GenBank/DDBJ whole genome shotgun (WGS) entry which is preliminary data.</text>
</comment>
<evidence type="ECO:0000313" key="2">
    <source>
        <dbReference type="EMBL" id="RKQ71434.1"/>
    </source>
</evidence>
<dbReference type="AlphaFoldDB" id="A0A420WKA7"/>
<keyword evidence="1" id="KW-0812">Transmembrane</keyword>
<sequence length="85" mass="9597">MLFSRKLIFAVKIGILLCGFAYCIASISDFIRFASELGHQGLKPYIMVLAKELAYGLSFTATAVMIELLERLAYHIVPKEKSRRL</sequence>
<dbReference type="EMBL" id="RBII01000001">
    <property type="protein sequence ID" value="RKQ71434.1"/>
    <property type="molecule type" value="Genomic_DNA"/>
</dbReference>
<protein>
    <submittedName>
        <fullName evidence="2">Uncharacterized protein</fullName>
    </submittedName>
</protein>
<keyword evidence="3" id="KW-1185">Reference proteome</keyword>
<evidence type="ECO:0000256" key="1">
    <source>
        <dbReference type="SAM" id="Phobius"/>
    </source>
</evidence>
<proteinExistence type="predicted"/>
<dbReference type="InParanoid" id="A0A420WKA7"/>
<feature type="transmembrane region" description="Helical" evidence="1">
    <location>
        <begin position="7"/>
        <end position="33"/>
    </location>
</feature>
<accession>A0A420WKA7</accession>
<feature type="transmembrane region" description="Helical" evidence="1">
    <location>
        <begin position="53"/>
        <end position="74"/>
    </location>
</feature>
<reference evidence="2 3" key="1">
    <citation type="submission" date="2018-10" db="EMBL/GenBank/DDBJ databases">
        <title>Genomic Encyclopedia of Type Strains, Phase IV (KMG-IV): sequencing the most valuable type-strain genomes for metagenomic binning, comparative biology and taxonomic classification.</title>
        <authorList>
            <person name="Goeker M."/>
        </authorList>
    </citation>
    <scope>NUCLEOTIDE SEQUENCE [LARGE SCALE GENOMIC DNA]</scope>
    <source>
        <strain evidence="2 3">DSM 22008</strain>
    </source>
</reference>
<name>A0A420WKA7_9PROT</name>
<gene>
    <name evidence="2" type="ORF">DES40_0754</name>
</gene>
<organism evidence="2 3">
    <name type="scientific">Litorimonas taeanensis</name>
    <dbReference type="NCBI Taxonomy" id="568099"/>
    <lineage>
        <taxon>Bacteria</taxon>
        <taxon>Pseudomonadati</taxon>
        <taxon>Pseudomonadota</taxon>
        <taxon>Alphaproteobacteria</taxon>
        <taxon>Maricaulales</taxon>
        <taxon>Robiginitomaculaceae</taxon>
    </lineage>
</organism>
<evidence type="ECO:0000313" key="3">
    <source>
        <dbReference type="Proteomes" id="UP000282211"/>
    </source>
</evidence>